<reference evidence="1" key="1">
    <citation type="journal article" date="2013" name="J. Plant Res.">
        <title>Effect of fungi and light on seed germination of three Opuntia species from semiarid lands of central Mexico.</title>
        <authorList>
            <person name="Delgado-Sanchez P."/>
            <person name="Jimenez-Bremont J.F."/>
            <person name="Guerrero-Gonzalez Mde L."/>
            <person name="Flores J."/>
        </authorList>
    </citation>
    <scope>NUCLEOTIDE SEQUENCE</scope>
    <source>
        <tissue evidence="1">Cladode</tissue>
    </source>
</reference>
<organism evidence="1">
    <name type="scientific">Opuntia streptacantha</name>
    <name type="common">Prickly pear cactus</name>
    <name type="synonym">Opuntia cardona</name>
    <dbReference type="NCBI Taxonomy" id="393608"/>
    <lineage>
        <taxon>Eukaryota</taxon>
        <taxon>Viridiplantae</taxon>
        <taxon>Streptophyta</taxon>
        <taxon>Embryophyta</taxon>
        <taxon>Tracheophyta</taxon>
        <taxon>Spermatophyta</taxon>
        <taxon>Magnoliopsida</taxon>
        <taxon>eudicotyledons</taxon>
        <taxon>Gunneridae</taxon>
        <taxon>Pentapetalae</taxon>
        <taxon>Caryophyllales</taxon>
        <taxon>Cactineae</taxon>
        <taxon>Cactaceae</taxon>
        <taxon>Opuntioideae</taxon>
        <taxon>Opuntia</taxon>
    </lineage>
</organism>
<protein>
    <submittedName>
        <fullName evidence="1">Uncharacterized protein</fullName>
    </submittedName>
</protein>
<proteinExistence type="predicted"/>
<sequence length="115" mass="12752">MNHGSRPTPPLSLRFLPQQTTPLSLFDYNHRRPPARLAFPFTTVTGERRRPNALRHTPIVYLRSSLLPHHSPASAAPPALPPALSVCYRRVSVIGVHRACHRPSHPSLVTIGCNS</sequence>
<reference evidence="1" key="2">
    <citation type="submission" date="2020-07" db="EMBL/GenBank/DDBJ databases">
        <authorList>
            <person name="Vera ALvarez R."/>
            <person name="Arias-Moreno D.M."/>
            <person name="Jimenez-Jacinto V."/>
            <person name="Jimenez-Bremont J.F."/>
            <person name="Swaminathan K."/>
            <person name="Moose S.P."/>
            <person name="Guerrero-Gonzalez M.L."/>
            <person name="Marino-Ramirez L."/>
            <person name="Landsman D."/>
            <person name="Rodriguez-Kessler M."/>
            <person name="Delgado-Sanchez P."/>
        </authorList>
    </citation>
    <scope>NUCLEOTIDE SEQUENCE</scope>
    <source>
        <tissue evidence="1">Cladode</tissue>
    </source>
</reference>
<dbReference type="AlphaFoldDB" id="A0A7C8YFA8"/>
<name>A0A7C8YFA8_OPUST</name>
<dbReference type="EMBL" id="GISG01013451">
    <property type="protein sequence ID" value="MBA4616857.1"/>
    <property type="molecule type" value="Transcribed_RNA"/>
</dbReference>
<accession>A0A7C8YFA8</accession>
<evidence type="ECO:0000313" key="1">
    <source>
        <dbReference type="EMBL" id="MBA4616857.1"/>
    </source>
</evidence>